<dbReference type="OrthoDB" id="9808602at2"/>
<dbReference type="PANTHER" id="PTHR34136:SF1">
    <property type="entry name" value="UDP-N-ACETYL-D-MANNOSAMINURONIC ACID TRANSFERASE"/>
    <property type="match status" value="1"/>
</dbReference>
<dbReference type="RefSeq" id="WP_088382738.1">
    <property type="nucleotide sequence ID" value="NZ_NIOF01000001.1"/>
</dbReference>
<dbReference type="CDD" id="cd06533">
    <property type="entry name" value="Glyco_transf_WecG_TagA"/>
    <property type="match status" value="1"/>
</dbReference>
<keyword evidence="5" id="KW-1185">Reference proteome</keyword>
<accession>A0A246JLW1</accession>
<evidence type="ECO:0000313" key="5">
    <source>
        <dbReference type="Proteomes" id="UP000197468"/>
    </source>
</evidence>
<sequence length="282" mass="30363">MTDMPSLDAARGAATPPPSAPAALPTVRVDGLPFVAATVPQLTDHIVTEARAGRGGWVVTPNIDILRRWRVDAAFRALVDTATVFTADGRPIVWASQLQGTPLPARLTGADLFVQLTRQAHAADLRIVLIGGNEGAAEAAAAKLTPGEDGQHGGGAVRCLCPPLGFEQQPAEMARIERLLVDWRPHIVFIGLGSPKQEKLIARLRPLAPRAWYLGVGVSFSFVAGDVKRAPGWMQRSGLEWVHRLVQEPGRLARRYLVDGIPFAVGLLWRARLARHRPAAAP</sequence>
<dbReference type="Proteomes" id="UP000197468">
    <property type="component" value="Unassembled WGS sequence"/>
</dbReference>
<name>A0A246JLW1_9BURK</name>
<dbReference type="EMBL" id="NIOF01000001">
    <property type="protein sequence ID" value="OWQ93592.1"/>
    <property type="molecule type" value="Genomic_DNA"/>
</dbReference>
<dbReference type="InterPro" id="IPR004629">
    <property type="entry name" value="WecG_TagA_CpsF"/>
</dbReference>
<evidence type="ECO:0000313" key="4">
    <source>
        <dbReference type="EMBL" id="OWQ93592.1"/>
    </source>
</evidence>
<keyword evidence="2" id="KW-0808">Transferase</keyword>
<protein>
    <recommendedName>
        <fullName evidence="6">Glycosyltransferase</fullName>
    </recommendedName>
</protein>
<evidence type="ECO:0000256" key="1">
    <source>
        <dbReference type="ARBA" id="ARBA00022676"/>
    </source>
</evidence>
<reference evidence="4 5" key="1">
    <citation type="journal article" date="2008" name="Int. J. Syst. Evol. Microbiol.">
        <title>Description of Roseateles aquatilis sp. nov. and Roseateles terrae sp. nov., in the class Betaproteobacteria, and emended description of the genus Roseateles.</title>
        <authorList>
            <person name="Gomila M."/>
            <person name="Bowien B."/>
            <person name="Falsen E."/>
            <person name="Moore E.R."/>
            <person name="Lalucat J."/>
        </authorList>
    </citation>
    <scope>NUCLEOTIDE SEQUENCE [LARGE SCALE GENOMIC DNA]</scope>
    <source>
        <strain evidence="4 5">CCUG 48205</strain>
    </source>
</reference>
<evidence type="ECO:0000256" key="3">
    <source>
        <dbReference type="SAM" id="MobiDB-lite"/>
    </source>
</evidence>
<dbReference type="NCBIfam" id="TIGR00696">
    <property type="entry name" value="wecG_tagA_cpsF"/>
    <property type="match status" value="1"/>
</dbReference>
<proteinExistence type="predicted"/>
<organism evidence="4 5">
    <name type="scientific">Roseateles aquatilis</name>
    <dbReference type="NCBI Taxonomy" id="431061"/>
    <lineage>
        <taxon>Bacteria</taxon>
        <taxon>Pseudomonadati</taxon>
        <taxon>Pseudomonadota</taxon>
        <taxon>Betaproteobacteria</taxon>
        <taxon>Burkholderiales</taxon>
        <taxon>Sphaerotilaceae</taxon>
        <taxon>Roseateles</taxon>
    </lineage>
</organism>
<evidence type="ECO:0008006" key="6">
    <source>
        <dbReference type="Google" id="ProtNLM"/>
    </source>
</evidence>
<evidence type="ECO:0000256" key="2">
    <source>
        <dbReference type="ARBA" id="ARBA00022679"/>
    </source>
</evidence>
<dbReference type="PANTHER" id="PTHR34136">
    <property type="match status" value="1"/>
</dbReference>
<dbReference type="AlphaFoldDB" id="A0A246JLW1"/>
<keyword evidence="1" id="KW-0328">Glycosyltransferase</keyword>
<comment type="caution">
    <text evidence="4">The sequence shown here is derived from an EMBL/GenBank/DDBJ whole genome shotgun (WGS) entry which is preliminary data.</text>
</comment>
<dbReference type="GO" id="GO:0016758">
    <property type="term" value="F:hexosyltransferase activity"/>
    <property type="evidence" value="ECO:0007669"/>
    <property type="project" value="TreeGrafter"/>
</dbReference>
<feature type="region of interest" description="Disordered" evidence="3">
    <location>
        <begin position="1"/>
        <end position="22"/>
    </location>
</feature>
<dbReference type="Pfam" id="PF03808">
    <property type="entry name" value="Glyco_tran_WecG"/>
    <property type="match status" value="1"/>
</dbReference>
<gene>
    <name evidence="4" type="ORF">CDN99_03780</name>
</gene>